<dbReference type="InterPro" id="IPR052664">
    <property type="entry name" value="BTB-MATH_domain_protein"/>
</dbReference>
<dbReference type="AlphaFoldDB" id="A0AAE9J5S4"/>
<accession>A0AAE9J5S4</accession>
<feature type="coiled-coil region" evidence="1">
    <location>
        <begin position="44"/>
        <end position="75"/>
    </location>
</feature>
<evidence type="ECO:0000256" key="1">
    <source>
        <dbReference type="SAM" id="Coils"/>
    </source>
</evidence>
<organism evidence="4 5">
    <name type="scientific">Caenorhabditis briggsae</name>
    <dbReference type="NCBI Taxonomy" id="6238"/>
    <lineage>
        <taxon>Eukaryota</taxon>
        <taxon>Metazoa</taxon>
        <taxon>Ecdysozoa</taxon>
        <taxon>Nematoda</taxon>
        <taxon>Chromadorea</taxon>
        <taxon>Rhabditida</taxon>
        <taxon>Rhabditina</taxon>
        <taxon>Rhabditomorpha</taxon>
        <taxon>Rhabditoidea</taxon>
        <taxon>Rhabditidae</taxon>
        <taxon>Peloderinae</taxon>
        <taxon>Caenorhabditis</taxon>
    </lineage>
</organism>
<keyword evidence="5" id="KW-1185">Reference proteome</keyword>
<evidence type="ECO:0000256" key="2">
    <source>
        <dbReference type="SAM" id="MobiDB-lite"/>
    </source>
</evidence>
<dbReference type="PANTHER" id="PTHR22743">
    <property type="entry name" value="MEPRIN/TRAF-LIKE MATH FAMILY-C.ELEGANS"/>
    <property type="match status" value="1"/>
</dbReference>
<dbReference type="PANTHER" id="PTHR22743:SF165">
    <property type="entry name" value="BTB AND MATH DOMAIN CONTAINING-RELATED"/>
    <property type="match status" value="1"/>
</dbReference>
<dbReference type="Proteomes" id="UP000829354">
    <property type="component" value="Chromosome I"/>
</dbReference>
<keyword evidence="1" id="KW-0175">Coiled coil</keyword>
<dbReference type="PROSITE" id="PS50097">
    <property type="entry name" value="BTB"/>
    <property type="match status" value="1"/>
</dbReference>
<name>A0AAE9J5S4_CAEBR</name>
<evidence type="ECO:0000259" key="3">
    <source>
        <dbReference type="PROSITE" id="PS50097"/>
    </source>
</evidence>
<protein>
    <recommendedName>
        <fullName evidence="3">BTB domain-containing protein</fullName>
    </recommendedName>
</protein>
<dbReference type="InterPro" id="IPR000210">
    <property type="entry name" value="BTB/POZ_dom"/>
</dbReference>
<proteinExistence type="predicted"/>
<feature type="domain" description="BTB" evidence="3">
    <location>
        <begin position="63"/>
        <end position="132"/>
    </location>
</feature>
<feature type="region of interest" description="Disordered" evidence="2">
    <location>
        <begin position="1"/>
        <end position="21"/>
    </location>
</feature>
<sequence length="137" mass="16091">MSQEGVPVKRRRENDPDEQPELRELIEKNISATQEIKTMVTDQIKKMEMNITEIKAMVNNQEKNILKKMEKLETQINAENKFLAMRSSYFEALFFGNFTEPTEDATELKNVDPTDFQNFLEVLHGEYKAIDDSLWKE</sequence>
<dbReference type="Pfam" id="PF00651">
    <property type="entry name" value="BTB"/>
    <property type="match status" value="1"/>
</dbReference>
<dbReference type="InterPro" id="IPR011333">
    <property type="entry name" value="SKP1/BTB/POZ_sf"/>
</dbReference>
<dbReference type="EMBL" id="CP092620">
    <property type="protein sequence ID" value="UMM14847.1"/>
    <property type="molecule type" value="Genomic_DNA"/>
</dbReference>
<reference evidence="4 5" key="1">
    <citation type="submission" date="2022-04" db="EMBL/GenBank/DDBJ databases">
        <title>Chromosome-level reference genomes for two strains of Caenorhabditis briggsae: an improved platform for comparative genomics.</title>
        <authorList>
            <person name="Stevens L."/>
            <person name="Andersen E."/>
        </authorList>
    </citation>
    <scope>NUCLEOTIDE SEQUENCE [LARGE SCALE GENOMIC DNA]</scope>
    <source>
        <strain evidence="4">VX34</strain>
        <tissue evidence="4">Whole-organism</tissue>
    </source>
</reference>
<evidence type="ECO:0000313" key="5">
    <source>
        <dbReference type="Proteomes" id="UP000829354"/>
    </source>
</evidence>
<gene>
    <name evidence="4" type="ORF">L5515_002503</name>
</gene>
<evidence type="ECO:0000313" key="4">
    <source>
        <dbReference type="EMBL" id="UMM14847.1"/>
    </source>
</evidence>
<dbReference type="SUPFAM" id="SSF54695">
    <property type="entry name" value="POZ domain"/>
    <property type="match status" value="1"/>
</dbReference>
<dbReference type="Gene3D" id="3.30.710.10">
    <property type="entry name" value="Potassium Channel Kv1.1, Chain A"/>
    <property type="match status" value="1"/>
</dbReference>